<dbReference type="PANTHER" id="PTHR40079">
    <property type="entry name" value="MANNAN ENDO-1,4-BETA-MANNOSIDASE E-RELATED"/>
    <property type="match status" value="1"/>
</dbReference>
<dbReference type="InterPro" id="IPR017853">
    <property type="entry name" value="GH"/>
</dbReference>
<gene>
    <name evidence="6" type="ORF">C8P68_10376</name>
</gene>
<accession>A0A2T5JAL8</accession>
<dbReference type="AlphaFoldDB" id="A0A2T5JAL8"/>
<protein>
    <submittedName>
        <fullName evidence="6">Beta-mannanase</fullName>
    </submittedName>
</protein>
<evidence type="ECO:0000256" key="2">
    <source>
        <dbReference type="ARBA" id="ARBA00022801"/>
    </source>
</evidence>
<keyword evidence="7" id="KW-1185">Reference proteome</keyword>
<dbReference type="RefSeq" id="WP_107828115.1">
    <property type="nucleotide sequence ID" value="NZ_CP160205.1"/>
</dbReference>
<dbReference type="PANTHER" id="PTHR40079:SF4">
    <property type="entry name" value="GH26 DOMAIN-CONTAINING PROTEIN-RELATED"/>
    <property type="match status" value="1"/>
</dbReference>
<keyword evidence="2 4" id="KW-0378">Hydrolase</keyword>
<dbReference type="GO" id="GO:0016985">
    <property type="term" value="F:mannan endo-1,4-beta-mannosidase activity"/>
    <property type="evidence" value="ECO:0007669"/>
    <property type="project" value="InterPro"/>
</dbReference>
<dbReference type="Gene3D" id="3.20.20.80">
    <property type="entry name" value="Glycosidases"/>
    <property type="match status" value="2"/>
</dbReference>
<reference evidence="6 7" key="1">
    <citation type="submission" date="2018-04" db="EMBL/GenBank/DDBJ databases">
        <title>Genomic Encyclopedia of Archaeal and Bacterial Type Strains, Phase II (KMG-II): from individual species to whole genera.</title>
        <authorList>
            <person name="Goeker M."/>
        </authorList>
    </citation>
    <scope>NUCLEOTIDE SEQUENCE [LARGE SCALE GENOMIC DNA]</scope>
    <source>
        <strain evidence="6 7">DSM 26809</strain>
    </source>
</reference>
<dbReference type="InterPro" id="IPR022790">
    <property type="entry name" value="GH26_dom"/>
</dbReference>
<evidence type="ECO:0000313" key="6">
    <source>
        <dbReference type="EMBL" id="PTQ97917.1"/>
    </source>
</evidence>
<dbReference type="Proteomes" id="UP000244168">
    <property type="component" value="Unassembled WGS sequence"/>
</dbReference>
<evidence type="ECO:0000256" key="3">
    <source>
        <dbReference type="ARBA" id="ARBA00023295"/>
    </source>
</evidence>
<comment type="caution">
    <text evidence="6">The sequence shown here is derived from an EMBL/GenBank/DDBJ whole genome shotgun (WGS) entry which is preliminary data.</text>
</comment>
<feature type="active site" description="Nucleophile" evidence="4">
    <location>
        <position position="504"/>
    </location>
</feature>
<evidence type="ECO:0000256" key="1">
    <source>
        <dbReference type="ARBA" id="ARBA00007754"/>
    </source>
</evidence>
<comment type="similarity">
    <text evidence="1 4">Belongs to the glycosyl hydrolase 26 family.</text>
</comment>
<dbReference type="EMBL" id="QAOQ01000003">
    <property type="protein sequence ID" value="PTQ97917.1"/>
    <property type="molecule type" value="Genomic_DNA"/>
</dbReference>
<dbReference type="OrthoDB" id="9816550at2"/>
<evidence type="ECO:0000313" key="7">
    <source>
        <dbReference type="Proteomes" id="UP000244168"/>
    </source>
</evidence>
<feature type="domain" description="GH26" evidence="5">
    <location>
        <begin position="246"/>
        <end position="570"/>
    </location>
</feature>
<dbReference type="InterPro" id="IPR000805">
    <property type="entry name" value="Glyco_hydro_26"/>
</dbReference>
<evidence type="ECO:0000259" key="5">
    <source>
        <dbReference type="PROSITE" id="PS51764"/>
    </source>
</evidence>
<dbReference type="SUPFAM" id="SSF51445">
    <property type="entry name" value="(Trans)glycosidases"/>
    <property type="match status" value="2"/>
</dbReference>
<dbReference type="GO" id="GO:0006080">
    <property type="term" value="P:substituted mannan metabolic process"/>
    <property type="evidence" value="ECO:0007669"/>
    <property type="project" value="InterPro"/>
</dbReference>
<proteinExistence type="inferred from homology"/>
<organism evidence="6 7">
    <name type="scientific">Mucilaginibacter yixingensis</name>
    <dbReference type="NCBI Taxonomy" id="1295612"/>
    <lineage>
        <taxon>Bacteria</taxon>
        <taxon>Pseudomonadati</taxon>
        <taxon>Bacteroidota</taxon>
        <taxon>Sphingobacteriia</taxon>
        <taxon>Sphingobacteriales</taxon>
        <taxon>Sphingobacteriaceae</taxon>
        <taxon>Mucilaginibacter</taxon>
    </lineage>
</organism>
<feature type="active site" description="Proton donor" evidence="4">
    <location>
        <position position="400"/>
    </location>
</feature>
<sequence length="570" mass="65888">MRKNRKKNNRLLVIGAVVIVLGIIAIAKEPAYKRNVLTDRYDERKGEPVLAIFKHGDTLATKPIQLPHYAVYWKNTSFSLADQDQLLKLLQQSDALVTIETWLQNYAGKQDSGNVLDAILKGKFDRNIDNLAALIKQTQHTVYVRFDADMEVPAVQYPWQYQSPQLYIRAFNYWAARLKQAAPAVKIVWAPSGFPGDTEFWPGNDHVDLVSLTLGSSSEKASTAYPYQPKLPEMLIAKLHRMRFINKPVLVLGGLAVDKAHFNKDWLSQVLTLQKSYDTTVYSPKNFVSRDADKPERQKLKVGVFDPNRRLINNPNISVEHIFTDWGEVERGEFKLKVDSILSRHHDAVITVEPWRDTSKRIDTNALQSTLDGRYDHQIQQIYQVISNCGQTIYLRFAHEMEIPIHRYAWQSRNPVTYIRAYRYFMQADKMHAKNIKRVWGPAGDRGSADWYPGSDVVDYISIAIYGLPDKNIIDPKKQEPFSNIFERKYYRMRFLNRPLFITEFGVKGPEDFQHNWLAGAAETLRQNKHVFGICYFNLYDNPKAWGHIKAPDWSISPQNMQFFCQSVNK</sequence>
<evidence type="ECO:0000256" key="4">
    <source>
        <dbReference type="PROSITE-ProRule" id="PRU01100"/>
    </source>
</evidence>
<dbReference type="PROSITE" id="PS51764">
    <property type="entry name" value="GH26"/>
    <property type="match status" value="1"/>
</dbReference>
<name>A0A2T5JAL8_9SPHI</name>
<keyword evidence="3 4" id="KW-0326">Glycosidase</keyword>